<dbReference type="EMBL" id="GEDC01021439">
    <property type="protein sequence ID" value="JAS15859.1"/>
    <property type="molecule type" value="Transcribed_RNA"/>
</dbReference>
<protein>
    <recommendedName>
        <fullName evidence="2">Transmembrane protein 267</fullName>
    </recommendedName>
</protein>
<keyword evidence="3 6" id="KW-0812">Transmembrane</keyword>
<sequence length="202" mass="23181">MNVITILPVVLGVFSILGDKILEITSEEILRAFVDNSVHGIIAFISWLIIVLKSNKYKIYVINPYCDLLLSFIIGSAIDIDHFVLAKSFRIKDALNLGEKRPILHCTSLPLAFLSVTVVLNWFWKLPRLSCFGWMVWVAVFSHHVRDGYRRGLWFWPVGSTAPIPYLLYILITVMLPNISLTMMIDFHAYHQFHLYSNVSVV</sequence>
<evidence type="ECO:0000256" key="4">
    <source>
        <dbReference type="ARBA" id="ARBA00022989"/>
    </source>
</evidence>
<accession>A0A1B6CQP7</accession>
<keyword evidence="4 6" id="KW-1133">Transmembrane helix</keyword>
<name>A0A1B6CQP7_9HEMI</name>
<evidence type="ECO:0000256" key="3">
    <source>
        <dbReference type="ARBA" id="ARBA00022692"/>
    </source>
</evidence>
<evidence type="ECO:0000256" key="2">
    <source>
        <dbReference type="ARBA" id="ARBA00013977"/>
    </source>
</evidence>
<dbReference type="PANTHER" id="PTHR13628:SF1">
    <property type="entry name" value="TRANSMEMBRANE PROTEIN 267"/>
    <property type="match status" value="1"/>
</dbReference>
<dbReference type="GO" id="GO:0016020">
    <property type="term" value="C:membrane"/>
    <property type="evidence" value="ECO:0007669"/>
    <property type="project" value="UniProtKB-SubCell"/>
</dbReference>
<keyword evidence="5 6" id="KW-0472">Membrane</keyword>
<feature type="transmembrane region" description="Helical" evidence="6">
    <location>
        <begin position="59"/>
        <end position="78"/>
    </location>
</feature>
<organism evidence="7">
    <name type="scientific">Clastoptera arizonana</name>
    <name type="common">Arizona spittle bug</name>
    <dbReference type="NCBI Taxonomy" id="38151"/>
    <lineage>
        <taxon>Eukaryota</taxon>
        <taxon>Metazoa</taxon>
        <taxon>Ecdysozoa</taxon>
        <taxon>Arthropoda</taxon>
        <taxon>Hexapoda</taxon>
        <taxon>Insecta</taxon>
        <taxon>Pterygota</taxon>
        <taxon>Neoptera</taxon>
        <taxon>Paraneoptera</taxon>
        <taxon>Hemiptera</taxon>
        <taxon>Auchenorrhyncha</taxon>
        <taxon>Cercopoidea</taxon>
        <taxon>Clastopteridae</taxon>
        <taxon>Clastoptera</taxon>
    </lineage>
</organism>
<feature type="transmembrane region" description="Helical" evidence="6">
    <location>
        <begin position="34"/>
        <end position="52"/>
    </location>
</feature>
<gene>
    <name evidence="7" type="ORF">g.12203</name>
</gene>
<evidence type="ECO:0000313" key="7">
    <source>
        <dbReference type="EMBL" id="JAS15859.1"/>
    </source>
</evidence>
<dbReference type="AlphaFoldDB" id="A0A1B6CQP7"/>
<evidence type="ECO:0000256" key="6">
    <source>
        <dbReference type="SAM" id="Phobius"/>
    </source>
</evidence>
<reference evidence="7" key="1">
    <citation type="submission" date="2015-12" db="EMBL/GenBank/DDBJ databases">
        <title>De novo transcriptome assembly of four potential Pierce s Disease insect vectors from Arizona vineyards.</title>
        <authorList>
            <person name="Tassone E.E."/>
        </authorList>
    </citation>
    <scope>NUCLEOTIDE SEQUENCE</scope>
</reference>
<proteinExistence type="predicted"/>
<dbReference type="InterPro" id="IPR026572">
    <property type="entry name" value="TMEM267"/>
</dbReference>
<dbReference type="PANTHER" id="PTHR13628">
    <property type="entry name" value="TRANSMEMBRANE PROTEIN 267"/>
    <property type="match status" value="1"/>
</dbReference>
<evidence type="ECO:0000256" key="1">
    <source>
        <dbReference type="ARBA" id="ARBA00004141"/>
    </source>
</evidence>
<feature type="transmembrane region" description="Helical" evidence="6">
    <location>
        <begin position="102"/>
        <end position="122"/>
    </location>
</feature>
<evidence type="ECO:0000256" key="5">
    <source>
        <dbReference type="ARBA" id="ARBA00023136"/>
    </source>
</evidence>
<comment type="subcellular location">
    <subcellularLocation>
        <location evidence="1">Membrane</location>
        <topology evidence="1">Multi-pass membrane protein</topology>
    </subcellularLocation>
</comment>